<evidence type="ECO:0000313" key="3">
    <source>
        <dbReference type="EMBL" id="OQD58183.1"/>
    </source>
</evidence>
<gene>
    <name evidence="3" type="ORF">MBBAR_26c00120</name>
</gene>
<accession>A0A1V6N0T7</accession>
<sequence>MENYDDKAYIRAKKRVDDVKGFYIHLVTYIIINFFLFIINLIFTPGTWWFLFPLIFWGIGLIFHFLGIFVFENKLLGKEWEEKKIKKYLEEEKNKK</sequence>
<comment type="caution">
    <text evidence="3">The sequence shown here is derived from an EMBL/GenBank/DDBJ whole genome shotgun (WGS) entry which is preliminary data.</text>
</comment>
<dbReference type="RefSeq" id="WP_080460978.1">
    <property type="nucleotide sequence ID" value="NZ_JXMW01000026.1"/>
</dbReference>
<feature type="transmembrane region" description="Helical" evidence="1">
    <location>
        <begin position="49"/>
        <end position="71"/>
    </location>
</feature>
<dbReference type="Pfam" id="PF13239">
    <property type="entry name" value="2TM"/>
    <property type="match status" value="1"/>
</dbReference>
<reference evidence="3 4" key="1">
    <citation type="submission" date="2014-12" db="EMBL/GenBank/DDBJ databases">
        <title>Genome sequence of Methanobrevibacter arboriphilicus DH1, DSM1125.</title>
        <authorList>
            <person name="Poehlein A."/>
            <person name="Thauer R.K."/>
            <person name="Seedorf H."/>
            <person name="Daniel R."/>
        </authorList>
    </citation>
    <scope>NUCLEOTIDE SEQUENCE [LARGE SCALE GENOMIC DNA]</scope>
    <source>
        <strain evidence="3 4">DH1</strain>
    </source>
</reference>
<evidence type="ECO:0000256" key="1">
    <source>
        <dbReference type="SAM" id="Phobius"/>
    </source>
</evidence>
<dbReference type="InterPro" id="IPR025698">
    <property type="entry name" value="2TM_dom"/>
</dbReference>
<keyword evidence="1" id="KW-1133">Transmembrane helix</keyword>
<proteinExistence type="predicted"/>
<evidence type="ECO:0000259" key="2">
    <source>
        <dbReference type="Pfam" id="PF13239"/>
    </source>
</evidence>
<evidence type="ECO:0000313" key="4">
    <source>
        <dbReference type="Proteomes" id="UP000191661"/>
    </source>
</evidence>
<dbReference type="Proteomes" id="UP000191661">
    <property type="component" value="Unassembled WGS sequence"/>
</dbReference>
<name>A0A1V6N0T7_METAZ</name>
<dbReference type="EMBL" id="JXMW01000026">
    <property type="protein sequence ID" value="OQD58183.1"/>
    <property type="molecule type" value="Genomic_DNA"/>
</dbReference>
<keyword evidence="1" id="KW-0812">Transmembrane</keyword>
<protein>
    <recommendedName>
        <fullName evidence="2">2TM domain-containing protein</fullName>
    </recommendedName>
</protein>
<dbReference type="AlphaFoldDB" id="A0A1V6N0T7"/>
<keyword evidence="1" id="KW-0472">Membrane</keyword>
<keyword evidence="4" id="KW-1185">Reference proteome</keyword>
<feature type="domain" description="2TM" evidence="2">
    <location>
        <begin position="11"/>
        <end position="90"/>
    </location>
</feature>
<organism evidence="3 4">
    <name type="scientific">Methanobrevibacter arboriphilus JCM 13429 = DSM 1125</name>
    <dbReference type="NCBI Taxonomy" id="1300164"/>
    <lineage>
        <taxon>Archaea</taxon>
        <taxon>Methanobacteriati</taxon>
        <taxon>Methanobacteriota</taxon>
        <taxon>Methanomada group</taxon>
        <taxon>Methanobacteria</taxon>
        <taxon>Methanobacteriales</taxon>
        <taxon>Methanobacteriaceae</taxon>
        <taxon>Methanobrevibacter</taxon>
    </lineage>
</organism>
<feature type="transmembrane region" description="Helical" evidence="1">
    <location>
        <begin position="21"/>
        <end position="43"/>
    </location>
</feature>